<organism evidence="1 2">
    <name type="scientific">Anaerotignum neopropionicum</name>
    <dbReference type="NCBI Taxonomy" id="36847"/>
    <lineage>
        <taxon>Bacteria</taxon>
        <taxon>Bacillati</taxon>
        <taxon>Bacillota</taxon>
        <taxon>Clostridia</taxon>
        <taxon>Lachnospirales</taxon>
        <taxon>Anaerotignaceae</taxon>
        <taxon>Anaerotignum</taxon>
    </lineage>
</organism>
<keyword evidence="1" id="KW-0378">Hydrolase</keyword>
<dbReference type="NCBIfam" id="TIGR02254">
    <property type="entry name" value="YjjG_YfnB"/>
    <property type="match status" value="1"/>
</dbReference>
<dbReference type="EC" id="3.-.-.-" evidence="1"/>
<dbReference type="InterPro" id="IPR023214">
    <property type="entry name" value="HAD_sf"/>
</dbReference>
<keyword evidence="2" id="KW-1185">Reference proteome</keyword>
<dbReference type="PANTHER" id="PTHR47478">
    <property type="match status" value="1"/>
</dbReference>
<dbReference type="Pfam" id="PF13419">
    <property type="entry name" value="HAD_2"/>
    <property type="match status" value="1"/>
</dbReference>
<dbReference type="InterPro" id="IPR011951">
    <property type="entry name" value="HAD-SF_hydro_IA_YjjG/PynA"/>
</dbReference>
<proteinExistence type="predicted"/>
<dbReference type="Proteomes" id="UP000070539">
    <property type="component" value="Unassembled WGS sequence"/>
</dbReference>
<dbReference type="OrthoDB" id="9802350at2"/>
<gene>
    <name evidence="1" type="primary">yfnB</name>
    <name evidence="1" type="ORF">CLNEO_28890</name>
</gene>
<sequence length="229" mass="25975">MKKKFLLFDVDHTLLDFSTSEKKALKKSFDAFGIPFTEEILAWYLAHNQTLWASYENGCIPRETIFENRFGDTFSQFSISADGNLMEKTYRQALSEGADLIENALEVISKLSETYKLYIVTNGLASTQEKRLIDSGLATYFEAVFVSEIMGFQKPMVAYFDYCFARIPDFQKSHALIIGDSLSSDIQGGIRAGIDTCWFNPAHLINNTSFQPTYEIHNLMELFSLLGIS</sequence>
<dbReference type="PANTHER" id="PTHR47478:SF1">
    <property type="entry name" value="PYRIMIDINE 5'-NUCLEOTIDASE YJJG"/>
    <property type="match status" value="1"/>
</dbReference>
<dbReference type="NCBIfam" id="TIGR01549">
    <property type="entry name" value="HAD-SF-IA-v1"/>
    <property type="match status" value="1"/>
</dbReference>
<dbReference type="SFLD" id="SFLDG01129">
    <property type="entry name" value="C1.5:_HAD__Beta-PGM__Phosphata"/>
    <property type="match status" value="1"/>
</dbReference>
<comment type="caution">
    <text evidence="1">The sequence shown here is derived from an EMBL/GenBank/DDBJ whole genome shotgun (WGS) entry which is preliminary data.</text>
</comment>
<evidence type="ECO:0000313" key="1">
    <source>
        <dbReference type="EMBL" id="KXL51743.1"/>
    </source>
</evidence>
<dbReference type="AlphaFoldDB" id="A0A136WB53"/>
<dbReference type="STRING" id="36847.CLNEO_28890"/>
<dbReference type="GO" id="GO:0008253">
    <property type="term" value="F:5'-nucleotidase activity"/>
    <property type="evidence" value="ECO:0007669"/>
    <property type="project" value="InterPro"/>
</dbReference>
<dbReference type="SFLD" id="SFLDS00003">
    <property type="entry name" value="Haloacid_Dehalogenase"/>
    <property type="match status" value="1"/>
</dbReference>
<dbReference type="SUPFAM" id="SSF56784">
    <property type="entry name" value="HAD-like"/>
    <property type="match status" value="1"/>
</dbReference>
<reference evidence="1 2" key="1">
    <citation type="submission" date="2016-01" db="EMBL/GenBank/DDBJ databases">
        <title>Genome sequence of Clostridium neopropionicum X4, DSM-3847.</title>
        <authorList>
            <person name="Poehlein A."/>
            <person name="Beck M.H."/>
            <person name="Bengelsdorf F.R."/>
            <person name="Daniel R."/>
            <person name="Duerre P."/>
        </authorList>
    </citation>
    <scope>NUCLEOTIDE SEQUENCE [LARGE SCALE GENOMIC DNA]</scope>
    <source>
        <strain evidence="1 2">DSM-3847</strain>
    </source>
</reference>
<dbReference type="InterPro" id="IPR052550">
    <property type="entry name" value="Pyrimidine_5'-ntase_YjjG"/>
</dbReference>
<dbReference type="InterPro" id="IPR023198">
    <property type="entry name" value="PGP-like_dom2"/>
</dbReference>
<dbReference type="PATRIC" id="fig|36847.3.peg.3378"/>
<dbReference type="Gene3D" id="3.40.50.1000">
    <property type="entry name" value="HAD superfamily/HAD-like"/>
    <property type="match status" value="1"/>
</dbReference>
<dbReference type="CDD" id="cd04305">
    <property type="entry name" value="HAD_Neu5Ac-Pase_like"/>
    <property type="match status" value="1"/>
</dbReference>
<dbReference type="InterPro" id="IPR041492">
    <property type="entry name" value="HAD_2"/>
</dbReference>
<accession>A0A136WB53</accession>
<dbReference type="RefSeq" id="WP_066090873.1">
    <property type="nucleotide sequence ID" value="NZ_LRVM01000016.1"/>
</dbReference>
<dbReference type="InterPro" id="IPR006439">
    <property type="entry name" value="HAD-SF_hydro_IA"/>
</dbReference>
<evidence type="ECO:0000313" key="2">
    <source>
        <dbReference type="Proteomes" id="UP000070539"/>
    </source>
</evidence>
<dbReference type="EMBL" id="LRVM01000016">
    <property type="protein sequence ID" value="KXL51743.1"/>
    <property type="molecule type" value="Genomic_DNA"/>
</dbReference>
<protein>
    <submittedName>
        <fullName evidence="1">Putative HAD-hydrolase YfnB</fullName>
        <ecNumber evidence="1">3.-.-.-</ecNumber>
    </submittedName>
</protein>
<dbReference type="Gene3D" id="1.10.150.240">
    <property type="entry name" value="Putative phosphatase, domain 2"/>
    <property type="match status" value="1"/>
</dbReference>
<dbReference type="InterPro" id="IPR036412">
    <property type="entry name" value="HAD-like_sf"/>
</dbReference>
<name>A0A136WB53_9FIRM</name>